<keyword evidence="1" id="KW-0812">Transmembrane</keyword>
<proteinExistence type="predicted"/>
<dbReference type="Proteomes" id="UP001431209">
    <property type="component" value="Unassembled WGS sequence"/>
</dbReference>
<name>A0AAW2Z501_9EUKA</name>
<keyword evidence="3" id="KW-1185">Reference proteome</keyword>
<evidence type="ECO:0000313" key="2">
    <source>
        <dbReference type="EMBL" id="KAL0484399.1"/>
    </source>
</evidence>
<comment type="caution">
    <text evidence="2">The sequence shown here is derived from an EMBL/GenBank/DDBJ whole genome shotgun (WGS) entry which is preliminary data.</text>
</comment>
<organism evidence="2 3">
    <name type="scientific">Acrasis kona</name>
    <dbReference type="NCBI Taxonomy" id="1008807"/>
    <lineage>
        <taxon>Eukaryota</taxon>
        <taxon>Discoba</taxon>
        <taxon>Heterolobosea</taxon>
        <taxon>Tetramitia</taxon>
        <taxon>Eutetramitia</taxon>
        <taxon>Acrasidae</taxon>
        <taxon>Acrasis</taxon>
    </lineage>
</organism>
<evidence type="ECO:0000256" key="1">
    <source>
        <dbReference type="SAM" id="Phobius"/>
    </source>
</evidence>
<keyword evidence="1" id="KW-1133">Transmembrane helix</keyword>
<dbReference type="AlphaFoldDB" id="A0AAW2Z501"/>
<sequence>MKEIVLVYDRTKGLFTAEYNLKDVGEDVMQELDAAVLEYSAAYKKLFTRHKNIFDGSRLTSILPYMFILFCYTSVVMTPFIPNEQLDAYFVCLALGFGSSGTIPIVHIVVIYISKINARISSREILKSMCEDGNRCKFVHNGIRITVIYNKYDTLLLRHPSIRLERVRSCFSLKRDALLKYKDIILTHDDDDRVVMIL</sequence>
<protein>
    <submittedName>
        <fullName evidence="2">Mdr65</fullName>
    </submittedName>
</protein>
<feature type="transmembrane region" description="Helical" evidence="1">
    <location>
        <begin position="88"/>
        <end position="113"/>
    </location>
</feature>
<gene>
    <name evidence="2" type="ORF">AKO1_005040</name>
</gene>
<reference evidence="2 3" key="1">
    <citation type="submission" date="2024-03" db="EMBL/GenBank/DDBJ databases">
        <title>The Acrasis kona genome and developmental transcriptomes reveal deep origins of eukaryotic multicellular pathways.</title>
        <authorList>
            <person name="Sheikh S."/>
            <person name="Fu C.-J."/>
            <person name="Brown M.W."/>
            <person name="Baldauf S.L."/>
        </authorList>
    </citation>
    <scope>NUCLEOTIDE SEQUENCE [LARGE SCALE GENOMIC DNA]</scope>
    <source>
        <strain evidence="2 3">ATCC MYA-3509</strain>
    </source>
</reference>
<evidence type="ECO:0000313" key="3">
    <source>
        <dbReference type="Proteomes" id="UP001431209"/>
    </source>
</evidence>
<dbReference type="EMBL" id="JAOPGA020001037">
    <property type="protein sequence ID" value="KAL0484399.1"/>
    <property type="molecule type" value="Genomic_DNA"/>
</dbReference>
<feature type="transmembrane region" description="Helical" evidence="1">
    <location>
        <begin position="62"/>
        <end position="82"/>
    </location>
</feature>
<accession>A0AAW2Z501</accession>
<keyword evidence="1" id="KW-0472">Membrane</keyword>